<dbReference type="GO" id="GO:0001786">
    <property type="term" value="F:phosphatidylserine binding"/>
    <property type="evidence" value="ECO:0007669"/>
    <property type="project" value="TreeGrafter"/>
</dbReference>
<feature type="compositionally biased region" description="Basic and acidic residues" evidence="1">
    <location>
        <begin position="117"/>
        <end position="126"/>
    </location>
</feature>
<dbReference type="Proteomes" id="UP001152795">
    <property type="component" value="Unassembled WGS sequence"/>
</dbReference>
<evidence type="ECO:0000256" key="1">
    <source>
        <dbReference type="SAM" id="MobiDB-lite"/>
    </source>
</evidence>
<accession>A0A6S7FNK0</accession>
<name>A0A6S7FNK0_PARCT</name>
<dbReference type="SUPFAM" id="SSF49562">
    <property type="entry name" value="C2 domain (Calcium/lipid-binding domain, CaLB)"/>
    <property type="match status" value="2"/>
</dbReference>
<dbReference type="PROSITE" id="PS50004">
    <property type="entry name" value="C2"/>
    <property type="match status" value="2"/>
</dbReference>
<feature type="compositionally biased region" description="Basic and acidic residues" evidence="1">
    <location>
        <begin position="222"/>
        <end position="235"/>
    </location>
</feature>
<dbReference type="GO" id="GO:0017156">
    <property type="term" value="P:calcium-ion regulated exocytosis"/>
    <property type="evidence" value="ECO:0007669"/>
    <property type="project" value="TreeGrafter"/>
</dbReference>
<dbReference type="GO" id="GO:0005544">
    <property type="term" value="F:calcium-dependent phospholipid binding"/>
    <property type="evidence" value="ECO:0007669"/>
    <property type="project" value="TreeGrafter"/>
</dbReference>
<dbReference type="OrthoDB" id="270970at2759"/>
<keyword evidence="2" id="KW-0812">Transmembrane</keyword>
<organism evidence="3 4">
    <name type="scientific">Paramuricea clavata</name>
    <name type="common">Red gorgonian</name>
    <name type="synonym">Violescent sea-whip</name>
    <dbReference type="NCBI Taxonomy" id="317549"/>
    <lineage>
        <taxon>Eukaryota</taxon>
        <taxon>Metazoa</taxon>
        <taxon>Cnidaria</taxon>
        <taxon>Anthozoa</taxon>
        <taxon>Octocorallia</taxon>
        <taxon>Malacalcyonacea</taxon>
        <taxon>Plexauridae</taxon>
        <taxon>Paramuricea</taxon>
    </lineage>
</organism>
<dbReference type="AlphaFoldDB" id="A0A6S7FNK0"/>
<keyword evidence="2" id="KW-0472">Membrane</keyword>
<feature type="transmembrane region" description="Helical" evidence="2">
    <location>
        <begin position="6"/>
        <end position="30"/>
    </location>
</feature>
<dbReference type="InterPro" id="IPR035892">
    <property type="entry name" value="C2_domain_sf"/>
</dbReference>
<gene>
    <name evidence="3" type="ORF">PACLA_8A003436</name>
</gene>
<keyword evidence="2" id="KW-1133">Transmembrane helix</keyword>
<dbReference type="Pfam" id="PF00168">
    <property type="entry name" value="C2"/>
    <property type="match status" value="2"/>
</dbReference>
<feature type="region of interest" description="Disordered" evidence="1">
    <location>
        <begin position="149"/>
        <end position="235"/>
    </location>
</feature>
<feature type="compositionally biased region" description="Polar residues" evidence="1">
    <location>
        <begin position="183"/>
        <end position="202"/>
    </location>
</feature>
<keyword evidence="4" id="KW-1185">Reference proteome</keyword>
<dbReference type="GO" id="GO:0070382">
    <property type="term" value="C:exocytic vesicle"/>
    <property type="evidence" value="ECO:0007669"/>
    <property type="project" value="TreeGrafter"/>
</dbReference>
<reference evidence="3" key="1">
    <citation type="submission" date="2020-04" db="EMBL/GenBank/DDBJ databases">
        <authorList>
            <person name="Alioto T."/>
            <person name="Alioto T."/>
            <person name="Gomez Garrido J."/>
        </authorList>
    </citation>
    <scope>NUCLEOTIDE SEQUENCE</scope>
    <source>
        <strain evidence="3">A484AB</strain>
    </source>
</reference>
<dbReference type="InterPro" id="IPR000008">
    <property type="entry name" value="C2_dom"/>
</dbReference>
<protein>
    <submittedName>
        <fullName evidence="3">Synaptotagmin-4-like isoform X1</fullName>
    </submittedName>
</protein>
<dbReference type="PANTHER" id="PTHR10024">
    <property type="entry name" value="SYNAPTOTAGMIN"/>
    <property type="match status" value="1"/>
</dbReference>
<evidence type="ECO:0000256" key="2">
    <source>
        <dbReference type="SAM" id="Phobius"/>
    </source>
</evidence>
<feature type="region of interest" description="Disordered" evidence="1">
    <location>
        <begin position="39"/>
        <end position="65"/>
    </location>
</feature>
<dbReference type="Gene3D" id="2.60.40.150">
    <property type="entry name" value="C2 domain"/>
    <property type="match status" value="2"/>
</dbReference>
<feature type="compositionally biased region" description="Polar residues" evidence="1">
    <location>
        <begin position="210"/>
        <end position="221"/>
    </location>
</feature>
<feature type="compositionally biased region" description="Pro residues" evidence="1">
    <location>
        <begin position="92"/>
        <end position="108"/>
    </location>
</feature>
<feature type="region of interest" description="Disordered" evidence="1">
    <location>
        <begin position="92"/>
        <end position="134"/>
    </location>
</feature>
<evidence type="ECO:0000313" key="4">
    <source>
        <dbReference type="Proteomes" id="UP001152795"/>
    </source>
</evidence>
<dbReference type="GO" id="GO:0000149">
    <property type="term" value="F:SNARE binding"/>
    <property type="evidence" value="ECO:0007669"/>
    <property type="project" value="TreeGrafter"/>
</dbReference>
<evidence type="ECO:0000313" key="3">
    <source>
        <dbReference type="EMBL" id="CAB3981454.1"/>
    </source>
</evidence>
<dbReference type="CDD" id="cd00276">
    <property type="entry name" value="C2B_Synaptotagmin"/>
    <property type="match status" value="1"/>
</dbReference>
<dbReference type="EMBL" id="CACRXK020000391">
    <property type="protein sequence ID" value="CAB3981454.1"/>
    <property type="molecule type" value="Genomic_DNA"/>
</dbReference>
<dbReference type="GO" id="GO:0030276">
    <property type="term" value="F:clathrin binding"/>
    <property type="evidence" value="ECO:0007669"/>
    <property type="project" value="TreeGrafter"/>
</dbReference>
<sequence length="527" mass="59827">MLNTMSSTALVTALLGLAFGIIIIVVSLVARRAWKRKKVPTERPYRKHSTPTPTTERRSKGSKIFRSKSLIRNEIPEFVIPGTQLRLVQPIITPPTPTLKPTDIPPSSPSESTLSSRQDDDLLPRDHHPRGYTVSLPINRKISLQPLVDRDTPTYGSELKRRASSIGIVTPRSATPPERYTTPLASTPSKKPLSRNPSSSSIELLAINVPPSTRSAVSSLEGSRDSSRQSPEDSPRLMRLFRQSKHQIKLTGATLEFSLQYQISQRALVLNVMRVRNVQIPIERKQDAKLCLSIQLKPDKFIWEAQTKIIQGTENPIFGEMFTISGFSLSKLHDCALLFRLNDFNVDQTIGEVTYSLRELQPDVLTSRSCQLQQPIGVVKDRDRSYVGDLLVSMDYDPIDWKLNIKIIRARGLPKMTRVGHTDAFVKINVMQDLTRIFKRKTKVQHHEWNPEFDEGFDFELTRDQMETTSITMKVIHRGKLRDHLIGVVLVGFNVDPAETGNQHWAMMLDKPNLSIEQWHKIYPVLK</sequence>
<comment type="caution">
    <text evidence="3">The sequence shown here is derived from an EMBL/GenBank/DDBJ whole genome shotgun (WGS) entry which is preliminary data.</text>
</comment>
<dbReference type="GO" id="GO:0005509">
    <property type="term" value="F:calcium ion binding"/>
    <property type="evidence" value="ECO:0007669"/>
    <property type="project" value="TreeGrafter"/>
</dbReference>
<dbReference type="GO" id="GO:0005886">
    <property type="term" value="C:plasma membrane"/>
    <property type="evidence" value="ECO:0007669"/>
    <property type="project" value="TreeGrafter"/>
</dbReference>
<dbReference type="SMART" id="SM00239">
    <property type="entry name" value="C2"/>
    <property type="match status" value="2"/>
</dbReference>
<proteinExistence type="predicted"/>